<feature type="binding site" evidence="12">
    <location>
        <position position="67"/>
    </location>
    <ligand>
        <name>Mg(2+)</name>
        <dbReference type="ChEBI" id="CHEBI:18420"/>
        <label>2</label>
    </ligand>
</feature>
<proteinExistence type="inferred from homology"/>
<comment type="subcellular location">
    <subcellularLocation>
        <location evidence="12">Cytoplasm</location>
    </subcellularLocation>
</comment>
<dbReference type="NCBIfam" id="TIGR00228">
    <property type="entry name" value="ruvC"/>
    <property type="match status" value="1"/>
</dbReference>
<evidence type="ECO:0000256" key="13">
    <source>
        <dbReference type="NCBIfam" id="TIGR00228"/>
    </source>
</evidence>
<dbReference type="NCBIfam" id="NF000711">
    <property type="entry name" value="PRK00039.2-1"/>
    <property type="match status" value="1"/>
</dbReference>
<dbReference type="PANTHER" id="PTHR30194">
    <property type="entry name" value="CROSSOVER JUNCTION ENDODEOXYRIBONUCLEASE RUVC"/>
    <property type="match status" value="1"/>
</dbReference>
<dbReference type="EMBL" id="JACOQK010000001">
    <property type="protein sequence ID" value="MBC5787614.1"/>
    <property type="molecule type" value="Genomic_DNA"/>
</dbReference>
<evidence type="ECO:0000256" key="4">
    <source>
        <dbReference type="ARBA" id="ARBA00022723"/>
    </source>
</evidence>
<dbReference type="CDD" id="cd16962">
    <property type="entry name" value="RuvC"/>
    <property type="match status" value="1"/>
</dbReference>
<feature type="active site" evidence="12">
    <location>
        <position position="67"/>
    </location>
</feature>
<comment type="similarity">
    <text evidence="1 12">Belongs to the RuvC family.</text>
</comment>
<keyword evidence="11 12" id="KW-0234">DNA repair</keyword>
<dbReference type="GO" id="GO:0016787">
    <property type="term" value="F:hydrolase activity"/>
    <property type="evidence" value="ECO:0007669"/>
    <property type="project" value="UniProtKB-KW"/>
</dbReference>
<accession>A0ABR7IR45</accession>
<feature type="binding site" evidence="12">
    <location>
        <position position="7"/>
    </location>
    <ligand>
        <name>Mg(2+)</name>
        <dbReference type="ChEBI" id="CHEBI:18420"/>
        <label>1</label>
    </ligand>
</feature>
<comment type="cofactor">
    <cofactor evidence="12">
        <name>Mg(2+)</name>
        <dbReference type="ChEBI" id="CHEBI:18420"/>
    </cofactor>
    <text evidence="12">Binds 2 Mg(2+) ion per subunit.</text>
</comment>
<keyword evidence="10 12" id="KW-0233">DNA recombination</keyword>
<evidence type="ECO:0000256" key="10">
    <source>
        <dbReference type="ARBA" id="ARBA00023172"/>
    </source>
</evidence>
<dbReference type="InterPro" id="IPR012337">
    <property type="entry name" value="RNaseH-like_sf"/>
</dbReference>
<dbReference type="InterPro" id="IPR020563">
    <property type="entry name" value="X-over_junc_endoDNase_Mg_BS"/>
</dbReference>
<evidence type="ECO:0000256" key="7">
    <source>
        <dbReference type="ARBA" id="ARBA00022801"/>
    </source>
</evidence>
<keyword evidence="4 12" id="KW-0479">Metal-binding</keyword>
<dbReference type="PROSITE" id="PS01321">
    <property type="entry name" value="RUVC"/>
    <property type="match status" value="1"/>
</dbReference>
<comment type="subunit">
    <text evidence="12">Homodimer which binds Holliday junction (HJ) DNA. The HJ becomes 2-fold symmetrical on binding to RuvC with unstacked arms; it has a different conformation from HJ DNA in complex with RuvA. In the full resolvosome a probable DNA-RuvA(4)-RuvB(12)-RuvC(2) complex forms which resolves the HJ.</text>
</comment>
<keyword evidence="15" id="KW-1185">Reference proteome</keyword>
<dbReference type="InterPro" id="IPR036397">
    <property type="entry name" value="RNaseH_sf"/>
</dbReference>
<organism evidence="14 15">
    <name type="scientific">Clostridium facile</name>
    <dbReference type="NCBI Taxonomy" id="2763035"/>
    <lineage>
        <taxon>Bacteria</taxon>
        <taxon>Bacillati</taxon>
        <taxon>Bacillota</taxon>
        <taxon>Clostridia</taxon>
        <taxon>Eubacteriales</taxon>
        <taxon>Clostridiaceae</taxon>
        <taxon>Clostridium</taxon>
    </lineage>
</organism>
<keyword evidence="9 12" id="KW-0238">DNA-binding</keyword>
<evidence type="ECO:0000256" key="8">
    <source>
        <dbReference type="ARBA" id="ARBA00022842"/>
    </source>
</evidence>
<evidence type="ECO:0000256" key="12">
    <source>
        <dbReference type="HAMAP-Rule" id="MF_00034"/>
    </source>
</evidence>
<keyword evidence="8 12" id="KW-0460">Magnesium</keyword>
<dbReference type="PRINTS" id="PR00696">
    <property type="entry name" value="RSOLVASERUVC"/>
</dbReference>
<protein>
    <recommendedName>
        <fullName evidence="12 13">Crossover junction endodeoxyribonuclease RuvC</fullName>
        <ecNumber evidence="12 13">3.1.21.10</ecNumber>
    </recommendedName>
    <alternativeName>
        <fullName evidence="12">Holliday junction nuclease RuvC</fullName>
    </alternativeName>
    <alternativeName>
        <fullName evidence="12">Holliday junction resolvase RuvC</fullName>
    </alternativeName>
</protein>
<evidence type="ECO:0000256" key="1">
    <source>
        <dbReference type="ARBA" id="ARBA00009518"/>
    </source>
</evidence>
<dbReference type="EC" id="3.1.21.10" evidence="12 13"/>
<evidence type="ECO:0000256" key="9">
    <source>
        <dbReference type="ARBA" id="ARBA00023125"/>
    </source>
</evidence>
<evidence type="ECO:0000256" key="2">
    <source>
        <dbReference type="ARBA" id="ARBA00022490"/>
    </source>
</evidence>
<dbReference type="InterPro" id="IPR002176">
    <property type="entry name" value="X-over_junc_endoDNase_RuvC"/>
</dbReference>
<comment type="function">
    <text evidence="12">The RuvA-RuvB-RuvC complex processes Holliday junction (HJ) DNA during genetic recombination and DNA repair. Endonuclease that resolves HJ intermediates. Cleaves cruciform DNA by making single-stranded nicks across the HJ at symmetrical positions within the homologous arms, yielding a 5'-phosphate and a 3'-hydroxyl group; requires a central core of homology in the junction. The consensus cleavage sequence is 5'-(A/T)TT(C/G)-3'. Cleavage occurs on the 3'-side of the TT dinucleotide at the point of strand exchange. HJ branch migration catalyzed by RuvA-RuvB allows RuvC to scan DNA until it finds its consensus sequence, where it cleaves and resolves the cruciform DNA.</text>
</comment>
<dbReference type="Proteomes" id="UP000649151">
    <property type="component" value="Unassembled WGS sequence"/>
</dbReference>
<evidence type="ECO:0000313" key="14">
    <source>
        <dbReference type="EMBL" id="MBC5787614.1"/>
    </source>
</evidence>
<comment type="catalytic activity">
    <reaction evidence="12">
        <text>Endonucleolytic cleavage at a junction such as a reciprocal single-stranded crossover between two homologous DNA duplexes (Holliday junction).</text>
        <dbReference type="EC" id="3.1.21.10"/>
    </reaction>
</comment>
<evidence type="ECO:0000256" key="3">
    <source>
        <dbReference type="ARBA" id="ARBA00022722"/>
    </source>
</evidence>
<feature type="binding site" evidence="12">
    <location>
        <position position="140"/>
    </location>
    <ligand>
        <name>Mg(2+)</name>
        <dbReference type="ChEBI" id="CHEBI:18420"/>
        <label>1</label>
    </ligand>
</feature>
<dbReference type="Gene3D" id="3.30.420.10">
    <property type="entry name" value="Ribonuclease H-like superfamily/Ribonuclease H"/>
    <property type="match status" value="1"/>
</dbReference>
<feature type="active site" evidence="12">
    <location>
        <position position="140"/>
    </location>
</feature>
<evidence type="ECO:0000256" key="11">
    <source>
        <dbReference type="ARBA" id="ARBA00023204"/>
    </source>
</evidence>
<sequence length="166" mass="18434">MKIIGIDPGYAIVGWGVVDYQRSRFTTLDYGAITTKAGMPFEQRLLTIHQELDSILTIHKPDAMSMEKLFFTTNQKTAIDVAQARGVILLCATQHQIPCYHYTPLQVKQSVVGYGKAVKTQVMEMTKRLLHLQAVPKPDDTADALAIAICHAHSAGSRLAQYGTRY</sequence>
<reference evidence="14 15" key="1">
    <citation type="submission" date="2020-08" db="EMBL/GenBank/DDBJ databases">
        <title>Genome public.</title>
        <authorList>
            <person name="Liu C."/>
            <person name="Sun Q."/>
        </authorList>
    </citation>
    <scope>NUCLEOTIDE SEQUENCE [LARGE SCALE GENOMIC DNA]</scope>
    <source>
        <strain evidence="14 15">NSJ-27</strain>
    </source>
</reference>
<keyword evidence="6 12" id="KW-0227">DNA damage</keyword>
<dbReference type="SUPFAM" id="SSF53098">
    <property type="entry name" value="Ribonuclease H-like"/>
    <property type="match status" value="1"/>
</dbReference>
<dbReference type="RefSeq" id="WP_186996502.1">
    <property type="nucleotide sequence ID" value="NZ_JACOQK010000001.1"/>
</dbReference>
<feature type="active site" evidence="12">
    <location>
        <position position="7"/>
    </location>
</feature>
<dbReference type="Pfam" id="PF02075">
    <property type="entry name" value="RuvC"/>
    <property type="match status" value="1"/>
</dbReference>
<name>A0ABR7IR45_9CLOT</name>
<keyword evidence="5 12" id="KW-0255">Endonuclease</keyword>
<keyword evidence="2 12" id="KW-0963">Cytoplasm</keyword>
<evidence type="ECO:0000313" key="15">
    <source>
        <dbReference type="Proteomes" id="UP000649151"/>
    </source>
</evidence>
<gene>
    <name evidence="12 14" type="primary">ruvC</name>
    <name evidence="14" type="ORF">H8Z77_06200</name>
</gene>
<keyword evidence="7 12" id="KW-0378">Hydrolase</keyword>
<evidence type="ECO:0000256" key="6">
    <source>
        <dbReference type="ARBA" id="ARBA00022763"/>
    </source>
</evidence>
<evidence type="ECO:0000256" key="5">
    <source>
        <dbReference type="ARBA" id="ARBA00022759"/>
    </source>
</evidence>
<dbReference type="PANTHER" id="PTHR30194:SF3">
    <property type="entry name" value="CROSSOVER JUNCTION ENDODEOXYRIBONUCLEASE RUVC"/>
    <property type="match status" value="1"/>
</dbReference>
<comment type="caution">
    <text evidence="14">The sequence shown here is derived from an EMBL/GenBank/DDBJ whole genome shotgun (WGS) entry which is preliminary data.</text>
</comment>
<dbReference type="HAMAP" id="MF_00034">
    <property type="entry name" value="RuvC"/>
    <property type="match status" value="1"/>
</dbReference>
<keyword evidence="3 12" id="KW-0540">Nuclease</keyword>